<accession>A0A8S4R9U1</accession>
<organism evidence="2 3">
    <name type="scientific">Pararge aegeria aegeria</name>
    <dbReference type="NCBI Taxonomy" id="348720"/>
    <lineage>
        <taxon>Eukaryota</taxon>
        <taxon>Metazoa</taxon>
        <taxon>Ecdysozoa</taxon>
        <taxon>Arthropoda</taxon>
        <taxon>Hexapoda</taxon>
        <taxon>Insecta</taxon>
        <taxon>Pterygota</taxon>
        <taxon>Neoptera</taxon>
        <taxon>Endopterygota</taxon>
        <taxon>Lepidoptera</taxon>
        <taxon>Glossata</taxon>
        <taxon>Ditrysia</taxon>
        <taxon>Papilionoidea</taxon>
        <taxon>Nymphalidae</taxon>
        <taxon>Satyrinae</taxon>
        <taxon>Satyrini</taxon>
        <taxon>Parargina</taxon>
        <taxon>Pararge</taxon>
    </lineage>
</organism>
<protein>
    <submittedName>
        <fullName evidence="2">Jg12352 protein</fullName>
    </submittedName>
</protein>
<reference evidence="2" key="1">
    <citation type="submission" date="2022-03" db="EMBL/GenBank/DDBJ databases">
        <authorList>
            <person name="Lindestad O."/>
        </authorList>
    </citation>
    <scope>NUCLEOTIDE SEQUENCE</scope>
</reference>
<evidence type="ECO:0000256" key="1">
    <source>
        <dbReference type="SAM" id="MobiDB-lite"/>
    </source>
</evidence>
<dbReference type="EMBL" id="CAKXAJ010024868">
    <property type="protein sequence ID" value="CAH2232193.1"/>
    <property type="molecule type" value="Genomic_DNA"/>
</dbReference>
<evidence type="ECO:0000313" key="2">
    <source>
        <dbReference type="EMBL" id="CAH2232193.1"/>
    </source>
</evidence>
<evidence type="ECO:0000313" key="3">
    <source>
        <dbReference type="Proteomes" id="UP000838756"/>
    </source>
</evidence>
<dbReference type="AlphaFoldDB" id="A0A8S4R9U1"/>
<sequence>MIRNANSLCRGQVVNGPRSKPPARSDHRKFRYYKFPNCPRKESNLGPPIHNQQQPCKPQRSPAPGKVTGED</sequence>
<gene>
    <name evidence="2" type="primary">jg12352</name>
    <name evidence="2" type="ORF">PAEG_LOCUS10501</name>
</gene>
<dbReference type="Proteomes" id="UP000838756">
    <property type="component" value="Unassembled WGS sequence"/>
</dbReference>
<proteinExistence type="predicted"/>
<comment type="caution">
    <text evidence="2">The sequence shown here is derived from an EMBL/GenBank/DDBJ whole genome shotgun (WGS) entry which is preliminary data.</text>
</comment>
<feature type="region of interest" description="Disordered" evidence="1">
    <location>
        <begin position="1"/>
        <end position="71"/>
    </location>
</feature>
<keyword evidence="3" id="KW-1185">Reference proteome</keyword>
<name>A0A8S4R9U1_9NEOP</name>